<dbReference type="InterPro" id="IPR002934">
    <property type="entry name" value="Polymerase_NTP_transf_dom"/>
</dbReference>
<dbReference type="SUPFAM" id="SSF81301">
    <property type="entry name" value="Nucleotidyltransferase"/>
    <property type="match status" value="1"/>
</dbReference>
<evidence type="ECO:0000313" key="3">
    <source>
        <dbReference type="Proteomes" id="UP001529235"/>
    </source>
</evidence>
<sequence>MLEKLLVEEARRRAEVFKNLNRYLRIIYQTVKELDENAETYVFGSVVEGKSLISSDIDILVVTSHQPEHVISKLWEKGIKEPFEIHVVDKEKLKFYLKHVKAIKKLEF</sequence>
<dbReference type="RefSeq" id="WP_285273892.1">
    <property type="nucleotide sequence ID" value="NZ_JASNVW010000003.1"/>
</dbReference>
<name>A0ABD4Z7J0_9CREN</name>
<evidence type="ECO:0000259" key="1">
    <source>
        <dbReference type="Pfam" id="PF01909"/>
    </source>
</evidence>
<reference evidence="2 3" key="1">
    <citation type="submission" date="2023-05" db="EMBL/GenBank/DDBJ databases">
        <title>A new hyperthermophilic archaea 'Ignisphaera cupida' sp. nov. and description of the family 'Ignisphaeraceae' fam. nov.</title>
        <authorList>
            <person name="Podosokorskaya O.A."/>
            <person name="Elcheninov A.G."/>
            <person name="Klukina A."/>
            <person name="Merkel A.Y."/>
        </authorList>
    </citation>
    <scope>NUCLEOTIDE SEQUENCE [LARGE SCALE GENOMIC DNA]</scope>
    <source>
        <strain evidence="2 3">4213-co</strain>
    </source>
</reference>
<dbReference type="Pfam" id="PF01909">
    <property type="entry name" value="NTP_transf_2"/>
    <property type="match status" value="1"/>
</dbReference>
<comment type="caution">
    <text evidence="2">The sequence shown here is derived from an EMBL/GenBank/DDBJ whole genome shotgun (WGS) entry which is preliminary data.</text>
</comment>
<dbReference type="InterPro" id="IPR043519">
    <property type="entry name" value="NT_sf"/>
</dbReference>
<organism evidence="2 3">
    <name type="scientific">Ignisphaera cupida</name>
    <dbReference type="NCBI Taxonomy" id="3050454"/>
    <lineage>
        <taxon>Archaea</taxon>
        <taxon>Thermoproteota</taxon>
        <taxon>Thermoprotei</taxon>
        <taxon>Desulfurococcales</taxon>
        <taxon>Desulfurococcaceae</taxon>
        <taxon>Ignisphaera</taxon>
    </lineage>
</organism>
<feature type="domain" description="Polymerase nucleotidyl transferase" evidence="1">
    <location>
        <begin position="25"/>
        <end position="103"/>
    </location>
</feature>
<evidence type="ECO:0000313" key="2">
    <source>
        <dbReference type="EMBL" id="MDK6028907.1"/>
    </source>
</evidence>
<dbReference type="EMBL" id="JASNVW010000003">
    <property type="protein sequence ID" value="MDK6028907.1"/>
    <property type="molecule type" value="Genomic_DNA"/>
</dbReference>
<proteinExistence type="predicted"/>
<protein>
    <submittedName>
        <fullName evidence="2">Nucleotidyltransferase domain-containing protein</fullName>
    </submittedName>
</protein>
<gene>
    <name evidence="2" type="ORF">QPL79_05985</name>
</gene>
<accession>A0ABD4Z7J0</accession>
<dbReference type="PANTHER" id="PTHR37030:SF3">
    <property type="entry name" value="POLYMERASE NUCLEOTIDYL TRANSFERASE DOMAIN-CONTAINING PROTEIN"/>
    <property type="match status" value="1"/>
</dbReference>
<keyword evidence="3" id="KW-1185">Reference proteome</keyword>
<dbReference type="AlphaFoldDB" id="A0ABD4Z7J0"/>
<dbReference type="Gene3D" id="3.30.460.10">
    <property type="entry name" value="Beta Polymerase, domain 2"/>
    <property type="match status" value="1"/>
</dbReference>
<dbReference type="PANTHER" id="PTHR37030">
    <property type="entry name" value="NUCLEOTIDYLTRANSFERASE"/>
    <property type="match status" value="1"/>
</dbReference>
<dbReference type="Proteomes" id="UP001529235">
    <property type="component" value="Unassembled WGS sequence"/>
</dbReference>